<keyword evidence="1" id="KW-0812">Transmembrane</keyword>
<dbReference type="Pfam" id="PF20152">
    <property type="entry name" value="DUF6534"/>
    <property type="match status" value="1"/>
</dbReference>
<name>A0A6A4I1E7_9AGAR</name>
<dbReference type="InterPro" id="IPR045339">
    <property type="entry name" value="DUF6534"/>
</dbReference>
<keyword evidence="1" id="KW-0472">Membrane</keyword>
<evidence type="ECO:0000313" key="3">
    <source>
        <dbReference type="EMBL" id="KAE9403037.1"/>
    </source>
</evidence>
<evidence type="ECO:0000259" key="2">
    <source>
        <dbReference type="Pfam" id="PF20152"/>
    </source>
</evidence>
<organism evidence="3 4">
    <name type="scientific">Gymnopus androsaceus JB14</name>
    <dbReference type="NCBI Taxonomy" id="1447944"/>
    <lineage>
        <taxon>Eukaryota</taxon>
        <taxon>Fungi</taxon>
        <taxon>Dikarya</taxon>
        <taxon>Basidiomycota</taxon>
        <taxon>Agaricomycotina</taxon>
        <taxon>Agaricomycetes</taxon>
        <taxon>Agaricomycetidae</taxon>
        <taxon>Agaricales</taxon>
        <taxon>Marasmiineae</taxon>
        <taxon>Omphalotaceae</taxon>
        <taxon>Gymnopus</taxon>
    </lineage>
</organism>
<dbReference type="OrthoDB" id="2884999at2759"/>
<dbReference type="Proteomes" id="UP000799118">
    <property type="component" value="Unassembled WGS sequence"/>
</dbReference>
<keyword evidence="4" id="KW-1185">Reference proteome</keyword>
<keyword evidence="1" id="KW-1133">Transmembrane helix</keyword>
<feature type="transmembrane region" description="Helical" evidence="1">
    <location>
        <begin position="20"/>
        <end position="47"/>
    </location>
</feature>
<gene>
    <name evidence="3" type="ORF">BT96DRAFT_512302</name>
</gene>
<sequence length="151" mass="16545">MGKCFHFHVKEVSELSSTKYLHAVLASNIISIIIDSGITVCMSYWILKESRGSYGSGTLIVRLITLTVNSGFWTAAATLASLITYFVASPLVYGAVTYMMSPLYCIVVLANLNAREDIRDAQGSNIVFGSNIGFEVSYAFKIACRIFTISF</sequence>
<dbReference type="AlphaFoldDB" id="A0A6A4I1E7"/>
<proteinExistence type="predicted"/>
<reference evidence="3" key="1">
    <citation type="journal article" date="2019" name="Environ. Microbiol.">
        <title>Fungal ecological strategies reflected in gene transcription - a case study of two litter decomposers.</title>
        <authorList>
            <person name="Barbi F."/>
            <person name="Kohler A."/>
            <person name="Barry K."/>
            <person name="Baskaran P."/>
            <person name="Daum C."/>
            <person name="Fauchery L."/>
            <person name="Ihrmark K."/>
            <person name="Kuo A."/>
            <person name="LaButti K."/>
            <person name="Lipzen A."/>
            <person name="Morin E."/>
            <person name="Grigoriev I.V."/>
            <person name="Henrissat B."/>
            <person name="Lindahl B."/>
            <person name="Martin F."/>
        </authorList>
    </citation>
    <scope>NUCLEOTIDE SEQUENCE</scope>
    <source>
        <strain evidence="3">JB14</strain>
    </source>
</reference>
<accession>A0A6A4I1E7</accession>
<feature type="transmembrane region" description="Helical" evidence="1">
    <location>
        <begin position="59"/>
        <end position="85"/>
    </location>
</feature>
<evidence type="ECO:0000313" key="4">
    <source>
        <dbReference type="Proteomes" id="UP000799118"/>
    </source>
</evidence>
<dbReference type="EMBL" id="ML769429">
    <property type="protein sequence ID" value="KAE9403037.1"/>
    <property type="molecule type" value="Genomic_DNA"/>
</dbReference>
<feature type="transmembrane region" description="Helical" evidence="1">
    <location>
        <begin position="91"/>
        <end position="112"/>
    </location>
</feature>
<feature type="domain" description="DUF6534" evidence="2">
    <location>
        <begin position="31"/>
        <end position="116"/>
    </location>
</feature>
<protein>
    <recommendedName>
        <fullName evidence="2">DUF6534 domain-containing protein</fullName>
    </recommendedName>
</protein>
<evidence type="ECO:0000256" key="1">
    <source>
        <dbReference type="SAM" id="Phobius"/>
    </source>
</evidence>